<dbReference type="Proteomes" id="UP001652504">
    <property type="component" value="Unassembled WGS sequence"/>
</dbReference>
<dbReference type="EMBL" id="JAOWKX010000003">
    <property type="protein sequence ID" value="MCV2884680.1"/>
    <property type="molecule type" value="Genomic_DNA"/>
</dbReference>
<comment type="caution">
    <text evidence="1">The sequence shown here is derived from an EMBL/GenBank/DDBJ whole genome shotgun (WGS) entry which is preliminary data.</text>
</comment>
<name>A0ABT3A7M2_9ALTE</name>
<protein>
    <submittedName>
        <fullName evidence="1">Uncharacterized protein</fullName>
    </submittedName>
</protein>
<gene>
    <name evidence="1" type="ORF">OE749_08225</name>
</gene>
<accession>A0ABT3A7M2</accession>
<proteinExistence type="predicted"/>
<evidence type="ECO:0000313" key="2">
    <source>
        <dbReference type="Proteomes" id="UP001652504"/>
    </source>
</evidence>
<dbReference type="RefSeq" id="WP_263711957.1">
    <property type="nucleotide sequence ID" value="NZ_JAOWKX010000003.1"/>
</dbReference>
<reference evidence="1 2" key="1">
    <citation type="submission" date="2022-10" db="EMBL/GenBank/DDBJ databases">
        <title>Aestuariibacter sp. AA17 isolated from Montipora capitata coral fragment.</title>
        <authorList>
            <person name="Emsley S.A."/>
            <person name="Pfannmuller K.M."/>
            <person name="Loughran R.M."/>
            <person name="Shlafstein M."/>
            <person name="Papke E."/>
            <person name="Saw J.H."/>
            <person name="Ushijima B."/>
            <person name="Videau P."/>
        </authorList>
    </citation>
    <scope>NUCLEOTIDE SEQUENCE [LARGE SCALE GENOMIC DNA]</scope>
    <source>
        <strain evidence="1 2">AA17</strain>
    </source>
</reference>
<organism evidence="1 2">
    <name type="scientific">Fluctibacter corallii</name>
    <dbReference type="NCBI Taxonomy" id="2984329"/>
    <lineage>
        <taxon>Bacteria</taxon>
        <taxon>Pseudomonadati</taxon>
        <taxon>Pseudomonadota</taxon>
        <taxon>Gammaproteobacteria</taxon>
        <taxon>Alteromonadales</taxon>
        <taxon>Alteromonadaceae</taxon>
        <taxon>Fluctibacter</taxon>
    </lineage>
</organism>
<evidence type="ECO:0000313" key="1">
    <source>
        <dbReference type="EMBL" id="MCV2884680.1"/>
    </source>
</evidence>
<keyword evidence="2" id="KW-1185">Reference proteome</keyword>
<sequence>MNYNQLFTLFFACPTYFVSSLAFPQRVFLSDLGQDRKIVSLPMANQTS</sequence>